<organism evidence="2 3">
    <name type="scientific">Haloarcula rubripromontorii</name>
    <dbReference type="NCBI Taxonomy" id="1705562"/>
    <lineage>
        <taxon>Archaea</taxon>
        <taxon>Methanobacteriati</taxon>
        <taxon>Methanobacteriota</taxon>
        <taxon>Stenosarchaea group</taxon>
        <taxon>Halobacteria</taxon>
        <taxon>Halobacteriales</taxon>
        <taxon>Haloarculaceae</taxon>
        <taxon>Haloarcula</taxon>
    </lineage>
</organism>
<dbReference type="STRING" id="1705562.AMS69_19475"/>
<gene>
    <name evidence="2" type="ORF">AMS69_19475</name>
</gene>
<evidence type="ECO:0000313" key="2">
    <source>
        <dbReference type="EMBL" id="KOX91307.1"/>
    </source>
</evidence>
<sequence>MTDTAVPVTQSAVEIFTEQYLRTLGCDIDKHDNRWAVTTPNEVDSELLTDSLTLVCGSDVGDGTAEELHPESQFFQTLLTEASERTPTGKISLETDDTAVQIPEWFQGSDIEVRSADFTPYYDRTALVVLFRVSIETVSEYQTELLRAVALDTRSKEFLPTLEETFLQIASPDNEAGTSKPMEMGAADIQPLLDIAREEVVDRIQETIDEIHQEASRAADAEVEEFRQMQQQRIQELEEQLSNLSARIDNLRQQINSSDEDERVEALKERKELKTEYEDVDTELDDLRQRRDQGFPERQREIRARHALDVQMKPLTITEVEYESGELEVALATDDHTWDFAAGYGTGVGITEAISCGKCGKEFTETNPVRDIARGLICLDCYRQE</sequence>
<dbReference type="RefSeq" id="WP_053969687.1">
    <property type="nucleotide sequence ID" value="NZ_LIUF01000015.1"/>
</dbReference>
<protein>
    <submittedName>
        <fullName evidence="2">Uncharacterized protein</fullName>
    </submittedName>
</protein>
<dbReference type="AlphaFoldDB" id="A0A0M9AG06"/>
<evidence type="ECO:0000313" key="3">
    <source>
        <dbReference type="Proteomes" id="UP000037729"/>
    </source>
</evidence>
<feature type="coiled-coil region" evidence="1">
    <location>
        <begin position="201"/>
        <end position="290"/>
    </location>
</feature>
<evidence type="ECO:0000256" key="1">
    <source>
        <dbReference type="SAM" id="Coils"/>
    </source>
</evidence>
<keyword evidence="1" id="KW-0175">Coiled coil</keyword>
<dbReference type="EMBL" id="LIUF01000015">
    <property type="protein sequence ID" value="KOX91307.1"/>
    <property type="molecule type" value="Genomic_DNA"/>
</dbReference>
<reference evidence="2 3" key="1">
    <citation type="submission" date="2015-08" db="EMBL/GenBank/DDBJ databases">
        <title>Genomes of Isolates from Cabo Rojo, PR.</title>
        <authorList>
            <person name="Sanchez-Nieves R.L."/>
            <person name="Montalvo-Rodriguez R."/>
        </authorList>
    </citation>
    <scope>NUCLEOTIDE SEQUENCE [LARGE SCALE GENOMIC DNA]</scope>
    <source>
        <strain evidence="2 3">SL3</strain>
    </source>
</reference>
<comment type="caution">
    <text evidence="2">The sequence shown here is derived from an EMBL/GenBank/DDBJ whole genome shotgun (WGS) entry which is preliminary data.</text>
</comment>
<dbReference type="OrthoDB" id="162956at2157"/>
<accession>A0A0M9AG06</accession>
<dbReference type="Proteomes" id="UP000037729">
    <property type="component" value="Unassembled WGS sequence"/>
</dbReference>
<name>A0A0M9AG06_9EURY</name>
<dbReference type="PATRIC" id="fig|1705562.3.peg.3663"/>
<proteinExistence type="predicted"/>
<keyword evidence="3" id="KW-1185">Reference proteome</keyword>